<dbReference type="InParanoid" id="A8NYX4"/>
<reference evidence="2 3" key="1">
    <citation type="journal article" date="2010" name="Proc. Natl. Acad. Sci. U.S.A.">
        <title>Insights into evolution of multicellular fungi from the assembled chromosomes of the mushroom Coprinopsis cinerea (Coprinus cinereus).</title>
        <authorList>
            <person name="Stajich J.E."/>
            <person name="Wilke S.K."/>
            <person name="Ahren D."/>
            <person name="Au C.H."/>
            <person name="Birren B.W."/>
            <person name="Borodovsky M."/>
            <person name="Burns C."/>
            <person name="Canback B."/>
            <person name="Casselton L.A."/>
            <person name="Cheng C.K."/>
            <person name="Deng J."/>
            <person name="Dietrich F.S."/>
            <person name="Fargo D.C."/>
            <person name="Farman M.L."/>
            <person name="Gathman A.C."/>
            <person name="Goldberg J."/>
            <person name="Guigo R."/>
            <person name="Hoegger P.J."/>
            <person name="Hooker J.B."/>
            <person name="Huggins A."/>
            <person name="James T.Y."/>
            <person name="Kamada T."/>
            <person name="Kilaru S."/>
            <person name="Kodira C."/>
            <person name="Kues U."/>
            <person name="Kupfer D."/>
            <person name="Kwan H.S."/>
            <person name="Lomsadze A."/>
            <person name="Li W."/>
            <person name="Lilly W.W."/>
            <person name="Ma L.J."/>
            <person name="Mackey A.J."/>
            <person name="Manning G."/>
            <person name="Martin F."/>
            <person name="Muraguchi H."/>
            <person name="Natvig D.O."/>
            <person name="Palmerini H."/>
            <person name="Ramesh M.A."/>
            <person name="Rehmeyer C.J."/>
            <person name="Roe B.A."/>
            <person name="Shenoy N."/>
            <person name="Stanke M."/>
            <person name="Ter-Hovhannisyan V."/>
            <person name="Tunlid A."/>
            <person name="Velagapudi R."/>
            <person name="Vision T.J."/>
            <person name="Zeng Q."/>
            <person name="Zolan M.E."/>
            <person name="Pukkila P.J."/>
        </authorList>
    </citation>
    <scope>NUCLEOTIDE SEQUENCE [LARGE SCALE GENOMIC DNA]</scope>
    <source>
        <strain evidence="3">Okayama-7 / 130 / ATCC MYA-4618 / FGSC 9003</strain>
    </source>
</reference>
<name>A8NYX4_COPC7</name>
<dbReference type="VEuPathDB" id="FungiDB:CC1G_01462"/>
<keyword evidence="3" id="KW-1185">Reference proteome</keyword>
<feature type="compositionally biased region" description="Basic residues" evidence="1">
    <location>
        <begin position="112"/>
        <end position="121"/>
    </location>
</feature>
<feature type="region of interest" description="Disordered" evidence="1">
    <location>
        <begin position="1"/>
        <end position="121"/>
    </location>
</feature>
<evidence type="ECO:0000256" key="1">
    <source>
        <dbReference type="SAM" id="MobiDB-lite"/>
    </source>
</evidence>
<proteinExistence type="predicted"/>
<protein>
    <submittedName>
        <fullName evidence="2">Uncharacterized protein</fullName>
    </submittedName>
</protein>
<sequence>MPAHSKLAKGAIEQAQPSATNAEAGRDEMAPTEGNADIKSCLEEPHLVESTQQVGRNTGAVAPSTTTSTHNSAATRPTERQNIPGKAPSGSFATASGKVRHVKGSKSGGYTKTKRRRERKRLARTTAYATLARAKYGDLTGRVQHPTSTLHRLQHILEDDDVNDPSKLERARAVVSQEILGEFAWDSEDSDCASLGGIPSDSD</sequence>
<gene>
    <name evidence="2" type="ORF">CC1G_01462</name>
</gene>
<dbReference type="RefSeq" id="XP_001837550.1">
    <property type="nucleotide sequence ID" value="XM_001837498.1"/>
</dbReference>
<dbReference type="GeneID" id="6014107"/>
<dbReference type="Proteomes" id="UP000001861">
    <property type="component" value="Unassembled WGS sequence"/>
</dbReference>
<dbReference type="EMBL" id="AACS02000005">
    <property type="protein sequence ID" value="EAU84466.1"/>
    <property type="molecule type" value="Genomic_DNA"/>
</dbReference>
<dbReference type="AlphaFoldDB" id="A8NYX4"/>
<organism evidence="2 3">
    <name type="scientific">Coprinopsis cinerea (strain Okayama-7 / 130 / ATCC MYA-4618 / FGSC 9003)</name>
    <name type="common">Inky cap fungus</name>
    <name type="synonym">Hormographiella aspergillata</name>
    <dbReference type="NCBI Taxonomy" id="240176"/>
    <lineage>
        <taxon>Eukaryota</taxon>
        <taxon>Fungi</taxon>
        <taxon>Dikarya</taxon>
        <taxon>Basidiomycota</taxon>
        <taxon>Agaricomycotina</taxon>
        <taxon>Agaricomycetes</taxon>
        <taxon>Agaricomycetidae</taxon>
        <taxon>Agaricales</taxon>
        <taxon>Agaricineae</taxon>
        <taxon>Psathyrellaceae</taxon>
        <taxon>Coprinopsis</taxon>
    </lineage>
</organism>
<accession>A8NYX4</accession>
<comment type="caution">
    <text evidence="2">The sequence shown here is derived from an EMBL/GenBank/DDBJ whole genome shotgun (WGS) entry which is preliminary data.</text>
</comment>
<dbReference type="KEGG" id="cci:CC1G_01462"/>
<feature type="compositionally biased region" description="Low complexity" evidence="1">
    <location>
        <begin position="62"/>
        <end position="75"/>
    </location>
</feature>
<evidence type="ECO:0000313" key="2">
    <source>
        <dbReference type="EMBL" id="EAU84466.1"/>
    </source>
</evidence>
<evidence type="ECO:0000313" key="3">
    <source>
        <dbReference type="Proteomes" id="UP000001861"/>
    </source>
</evidence>